<proteinExistence type="predicted"/>
<feature type="region of interest" description="Disordered" evidence="1">
    <location>
        <begin position="188"/>
        <end position="247"/>
    </location>
</feature>
<name>A0A1I8JMH9_9PLAT</name>
<sequence>VQHRCNQELQSQTAQLLSRLAGLESQLTACRELLRWSGSNSDRDWQRVKAELCLLRQASEAAASPDELLRQLADREERLLEMEARLQSLSPPSSCLRSQRSHRSSNDGGSSEGTSCCLAVGDGSRRKKTLAARTGALKVDCDSWKRRCRTLEAAIASSRDAPDEPTMTSPRASLTSLTATMSRSLAAVDRCRSVSSGDTRGDLRLGHQHQQQQKQQPQKQQALHQKHRQEMLEQPGTEPASRSGRLGSPAPLKFHFWPPVFRLAWARLSRASISSTRSSERLISPSVPPPPPLAPPIPLTVTLVEVETWRHIDGVGGLPAGHLTHLGVARHDELLPRLMRHRPGICRLRGQPGRVFVGPAVGKAIRFLASRGQVVSLGLSSECAVSLLLRVLLSSCRCCFSCINSLVDSLLRLLRLLPRLLWHLTRPRVKLHTGSHYVPSFAGLLNDEQRRAGSNSGAVLGGDAIAPSLLGAHSLDVEAVNSRSEAIVPVTDWLPVEAPPHLSEVVHVHESHRRIRDPVDLAFENNVVANFAELVAEQAHEFRRRFHHGVLKHQGGALVHEFVLDDAQSATTVGAAHVVAGNNLVEPSVFQTHIGNHEAVLLLEAGDLRIFNQRTYDHVIVRVEAYSILVPGHSRQRLPVHGALQCHLVANKGKSCLRSTTTRHFVSTRPSRFSATTRYSPSSSGPAESISSECTPVSGSLCSRMPRREYRPSGLLLKYQATSGAGCPEIRQVRRSWEPSATVSSISGLRNVGASPNGLRRSRTQRTVVSNVCVPLTDSSTGLGLVALSVTVFSSIGGGGGVGGGKGGNGSARAMQLRTPSSRGSSGSIVQVELPPPVLMLMRGGLAARRRSSRNQVTSGVGSPSNSARSCSRSPSWRAHTPSRFSMSYSKFRRNIWPSLNHWMSGFGEPFTLHCSSSGSSWLTRAGCSSMVKAGGHSTRSRQFVSITPVGSRITQAKVPASSTVTPSQATDVKPSWSSRIHLPPILLVGSGRPLRCHSTSAVPLGIAYSTSREQGEPSVRVKSASSRKNFRSLRTDRVATLSNQSQSKLAGSASSRPRHSGSCVFSSSMKAYSFSMNCSICKAKQIKTAHPEDGVDEHLEELQLLHELLPFGLDWLNVALKVLANSVSSFFEQRLHLGPNFLRLRSRCQSASLRHSLGHNLCLHRPVLQLSQPVHHAVNFQVQVPQPQQQARFIHSSFLFLASRPAFSAMRATSTESPSRTIFCRSMSTSWNRLRISSLAFWCSLMRYSASGMELPLSVLQVALHGSIDAVSDAGKGLDEARCRHCQEDMRVLLRPVRTFDWTRIWCSLKASAAVYRSPISPKISVNRRQLTSREPRISTQACVGLPWSASILASAAISSIPYSNILPGLQDAQLHLLELFSQPNFDVGEILADDDEDLLGGQDLLDALALQEDLLVEILGIAKHPLDLFQFALRIQQLGAGPVHPVENAADPVLNLLPGEVRLLQVDAVLFDEDLSFGSNM</sequence>
<feature type="compositionally biased region" description="Polar residues" evidence="1">
    <location>
        <begin position="1041"/>
        <end position="1056"/>
    </location>
</feature>
<keyword evidence="2" id="KW-1185">Reference proteome</keyword>
<evidence type="ECO:0000313" key="3">
    <source>
        <dbReference type="WBParaSite" id="maker-uti_cns_0048961-snap-gene-0.2-mRNA-1"/>
    </source>
</evidence>
<evidence type="ECO:0000256" key="1">
    <source>
        <dbReference type="SAM" id="MobiDB-lite"/>
    </source>
</evidence>
<feature type="region of interest" description="Disordered" evidence="1">
    <location>
        <begin position="1036"/>
        <end position="1061"/>
    </location>
</feature>
<feature type="region of interest" description="Disordered" evidence="1">
    <location>
        <begin position="804"/>
        <end position="829"/>
    </location>
</feature>
<accession>A0A1I8JMH9</accession>
<feature type="region of interest" description="Disordered" evidence="1">
    <location>
        <begin position="847"/>
        <end position="880"/>
    </location>
</feature>
<protein>
    <submittedName>
        <fullName evidence="3">RUN domain-containing protein</fullName>
    </submittedName>
</protein>
<feature type="compositionally biased region" description="Low complexity" evidence="1">
    <location>
        <begin position="863"/>
        <end position="876"/>
    </location>
</feature>
<reference evidence="3" key="1">
    <citation type="submission" date="2016-11" db="UniProtKB">
        <authorList>
            <consortium name="WormBaseParasite"/>
        </authorList>
    </citation>
    <scope>IDENTIFICATION</scope>
</reference>
<dbReference type="Proteomes" id="UP000095280">
    <property type="component" value="Unplaced"/>
</dbReference>
<feature type="compositionally biased region" description="Polar residues" evidence="1">
    <location>
        <begin position="818"/>
        <end position="829"/>
    </location>
</feature>
<feature type="region of interest" description="Disordered" evidence="1">
    <location>
        <begin position="90"/>
        <end position="115"/>
    </location>
</feature>
<feature type="compositionally biased region" description="Low complexity" evidence="1">
    <location>
        <begin position="208"/>
        <end position="223"/>
    </location>
</feature>
<evidence type="ECO:0000313" key="2">
    <source>
        <dbReference type="Proteomes" id="UP000095280"/>
    </source>
</evidence>
<dbReference type="WBParaSite" id="maker-uti_cns_0048961-snap-gene-0.2-mRNA-1">
    <property type="protein sequence ID" value="maker-uti_cns_0048961-snap-gene-0.2-mRNA-1"/>
    <property type="gene ID" value="maker-uti_cns_0048961-snap-gene-0.2"/>
</dbReference>
<organism evidence="2 3">
    <name type="scientific">Macrostomum lignano</name>
    <dbReference type="NCBI Taxonomy" id="282301"/>
    <lineage>
        <taxon>Eukaryota</taxon>
        <taxon>Metazoa</taxon>
        <taxon>Spiralia</taxon>
        <taxon>Lophotrochozoa</taxon>
        <taxon>Platyhelminthes</taxon>
        <taxon>Rhabditophora</taxon>
        <taxon>Macrostomorpha</taxon>
        <taxon>Macrostomida</taxon>
        <taxon>Macrostomidae</taxon>
        <taxon>Macrostomum</taxon>
    </lineage>
</organism>